<protein>
    <submittedName>
        <fullName evidence="2">Uncharacterized protein</fullName>
    </submittedName>
</protein>
<name>A0A9P5LA21_9HYPO</name>
<feature type="compositionally biased region" description="Basic residues" evidence="1">
    <location>
        <begin position="193"/>
        <end position="202"/>
    </location>
</feature>
<evidence type="ECO:0000313" key="3">
    <source>
        <dbReference type="Proteomes" id="UP000722485"/>
    </source>
</evidence>
<evidence type="ECO:0000256" key="1">
    <source>
        <dbReference type="SAM" id="MobiDB-lite"/>
    </source>
</evidence>
<accession>A0A9P5LA21</accession>
<feature type="region of interest" description="Disordered" evidence="1">
    <location>
        <begin position="1"/>
        <end position="23"/>
    </location>
</feature>
<reference evidence="2" key="1">
    <citation type="submission" date="2020-03" db="EMBL/GenBank/DDBJ databases">
        <title>Draft Genome Sequence of Cylindrodendrum hubeiense.</title>
        <authorList>
            <person name="Buettner E."/>
            <person name="Kellner H."/>
        </authorList>
    </citation>
    <scope>NUCLEOTIDE SEQUENCE</scope>
    <source>
        <strain evidence="2">IHI 201604</strain>
    </source>
</reference>
<feature type="region of interest" description="Disordered" evidence="1">
    <location>
        <begin position="182"/>
        <end position="202"/>
    </location>
</feature>
<organism evidence="2 3">
    <name type="scientific">Cylindrodendrum hubeiense</name>
    <dbReference type="NCBI Taxonomy" id="595255"/>
    <lineage>
        <taxon>Eukaryota</taxon>
        <taxon>Fungi</taxon>
        <taxon>Dikarya</taxon>
        <taxon>Ascomycota</taxon>
        <taxon>Pezizomycotina</taxon>
        <taxon>Sordariomycetes</taxon>
        <taxon>Hypocreomycetidae</taxon>
        <taxon>Hypocreales</taxon>
        <taxon>Nectriaceae</taxon>
        <taxon>Cylindrodendrum</taxon>
    </lineage>
</organism>
<dbReference type="AlphaFoldDB" id="A0A9P5LA21"/>
<proteinExistence type="predicted"/>
<dbReference type="Proteomes" id="UP000722485">
    <property type="component" value="Unassembled WGS sequence"/>
</dbReference>
<evidence type="ECO:0000313" key="2">
    <source>
        <dbReference type="EMBL" id="KAF7542371.1"/>
    </source>
</evidence>
<sequence>MHADEQKISAVEGGRSRCQSQVLKESGPAPQIISSHFLVLLAASPPPRPINPAAPSTSTSNQIRPSVETPFCSLAIHSDSTNWTNALSVPLPWPLPVDDGPDDKLSSAATGRVCDSPNRPPSLPKRQTAQAPPAPPHGTVPRAAQSRRRRVSAPVNKSLSLLTRRRQIDNVCRWQLKHLAHSYESHQLTRSSQKPKRPSAAA</sequence>
<dbReference type="EMBL" id="JAANBB010000453">
    <property type="protein sequence ID" value="KAF7542371.1"/>
    <property type="molecule type" value="Genomic_DNA"/>
</dbReference>
<gene>
    <name evidence="2" type="ORF">G7Z17_g11629</name>
</gene>
<keyword evidence="3" id="KW-1185">Reference proteome</keyword>
<feature type="region of interest" description="Disordered" evidence="1">
    <location>
        <begin position="98"/>
        <end position="158"/>
    </location>
</feature>
<comment type="caution">
    <text evidence="2">The sequence shown here is derived from an EMBL/GenBank/DDBJ whole genome shotgun (WGS) entry which is preliminary data.</text>
</comment>